<dbReference type="AlphaFoldDB" id="A0A5E4M7W9"/>
<name>A0A5E4M7W9_9HEMI</name>
<proteinExistence type="predicted"/>
<accession>A0A5E4M7W9</accession>
<sequence length="82" mass="8929">MSQSSSKNIKTKLAATNIKDSVYIQTARLSNIQTANLNKVSTSVNTNRSDGNLASISMDSSSLANWSQIPISNSAKRNLFFF</sequence>
<organism evidence="1 2">
    <name type="scientific">Cinara cedri</name>
    <dbReference type="NCBI Taxonomy" id="506608"/>
    <lineage>
        <taxon>Eukaryota</taxon>
        <taxon>Metazoa</taxon>
        <taxon>Ecdysozoa</taxon>
        <taxon>Arthropoda</taxon>
        <taxon>Hexapoda</taxon>
        <taxon>Insecta</taxon>
        <taxon>Pterygota</taxon>
        <taxon>Neoptera</taxon>
        <taxon>Paraneoptera</taxon>
        <taxon>Hemiptera</taxon>
        <taxon>Sternorrhyncha</taxon>
        <taxon>Aphidomorpha</taxon>
        <taxon>Aphidoidea</taxon>
        <taxon>Aphididae</taxon>
        <taxon>Lachninae</taxon>
        <taxon>Cinara</taxon>
    </lineage>
</organism>
<evidence type="ECO:0000313" key="1">
    <source>
        <dbReference type="EMBL" id="VVC28135.1"/>
    </source>
</evidence>
<keyword evidence="2" id="KW-1185">Reference proteome</keyword>
<dbReference type="Proteomes" id="UP000325440">
    <property type="component" value="Unassembled WGS sequence"/>
</dbReference>
<reference evidence="1 2" key="1">
    <citation type="submission" date="2019-08" db="EMBL/GenBank/DDBJ databases">
        <authorList>
            <person name="Alioto T."/>
            <person name="Alioto T."/>
            <person name="Gomez Garrido J."/>
        </authorList>
    </citation>
    <scope>NUCLEOTIDE SEQUENCE [LARGE SCALE GENOMIC DNA]</scope>
</reference>
<dbReference type="EMBL" id="CABPRJ010000478">
    <property type="protein sequence ID" value="VVC28135.1"/>
    <property type="molecule type" value="Genomic_DNA"/>
</dbReference>
<protein>
    <submittedName>
        <fullName evidence="1">Uncharacterized protein</fullName>
    </submittedName>
</protein>
<gene>
    <name evidence="1" type="ORF">CINCED_3A009273</name>
</gene>
<evidence type="ECO:0000313" key="2">
    <source>
        <dbReference type="Proteomes" id="UP000325440"/>
    </source>
</evidence>